<keyword evidence="2" id="KW-0813">Transport</keyword>
<dbReference type="EMBL" id="CAEZZO010000031">
    <property type="protein sequence ID" value="CAB4764262.1"/>
    <property type="molecule type" value="Genomic_DNA"/>
</dbReference>
<accession>A0A6J7K489</accession>
<comment type="subcellular location">
    <subcellularLocation>
        <location evidence="1">Cell membrane</location>
        <topology evidence="1">Multi-pass membrane protein</topology>
    </subcellularLocation>
</comment>
<feature type="transmembrane region" description="Helical" evidence="7">
    <location>
        <begin position="45"/>
        <end position="66"/>
    </location>
</feature>
<proteinExistence type="predicted"/>
<dbReference type="AlphaFoldDB" id="A0A6J7K489"/>
<name>A0A6J7K489_9ZZZZ</name>
<dbReference type="InterPro" id="IPR052017">
    <property type="entry name" value="TSUP"/>
</dbReference>
<evidence type="ECO:0000256" key="6">
    <source>
        <dbReference type="ARBA" id="ARBA00023136"/>
    </source>
</evidence>
<dbReference type="InterPro" id="IPR002781">
    <property type="entry name" value="TM_pro_TauE-like"/>
</dbReference>
<keyword evidence="5 7" id="KW-1133">Transmembrane helix</keyword>
<keyword evidence="4 7" id="KW-0812">Transmembrane</keyword>
<feature type="transmembrane region" description="Helical" evidence="7">
    <location>
        <begin position="101"/>
        <end position="118"/>
    </location>
</feature>
<evidence type="ECO:0000256" key="5">
    <source>
        <dbReference type="ARBA" id="ARBA00022989"/>
    </source>
</evidence>
<dbReference type="GO" id="GO:0005886">
    <property type="term" value="C:plasma membrane"/>
    <property type="evidence" value="ECO:0007669"/>
    <property type="project" value="UniProtKB-SubCell"/>
</dbReference>
<evidence type="ECO:0000256" key="3">
    <source>
        <dbReference type="ARBA" id="ARBA00022475"/>
    </source>
</evidence>
<dbReference type="PANTHER" id="PTHR30269:SF0">
    <property type="entry name" value="MEMBRANE TRANSPORTER PROTEIN YFCA-RELATED"/>
    <property type="match status" value="1"/>
</dbReference>
<keyword evidence="6 7" id="KW-0472">Membrane</keyword>
<organism evidence="9">
    <name type="scientific">freshwater metagenome</name>
    <dbReference type="NCBI Taxonomy" id="449393"/>
    <lineage>
        <taxon>unclassified sequences</taxon>
        <taxon>metagenomes</taxon>
        <taxon>ecological metagenomes</taxon>
    </lineage>
</organism>
<feature type="transmembrane region" description="Helical" evidence="7">
    <location>
        <begin position="139"/>
        <end position="172"/>
    </location>
</feature>
<keyword evidence="3" id="KW-1003">Cell membrane</keyword>
<dbReference type="EMBL" id="CAFBNN010000038">
    <property type="protein sequence ID" value="CAB4950097.1"/>
    <property type="molecule type" value="Genomic_DNA"/>
</dbReference>
<sequence>MSIEIAIFLAIASGFAGFVDAMAGGGGLIQLPSLIIGLPNKELPLILGTNKVPSIFGTAAAARNYFKNIKPDIPLTLTMMLPAFIGSIAGAAMAAFVPVGFFRPFIVLLLILVAIYTWKKPELGMAENLKFTHSKRLVIVALIGFLIGFYDGIFGPGTGTFLVFFLVSVIGYAFLKASGTAKLVNIATNAGAILSFQLTGHIWWQLGLLLAVANVTGAIIGSHMAIKGGSALVRKVFLAVIFLLIARVAWDTFIS</sequence>
<evidence type="ECO:0000256" key="2">
    <source>
        <dbReference type="ARBA" id="ARBA00022448"/>
    </source>
</evidence>
<feature type="transmembrane region" description="Helical" evidence="7">
    <location>
        <begin position="202"/>
        <end position="220"/>
    </location>
</feature>
<evidence type="ECO:0000313" key="9">
    <source>
        <dbReference type="EMBL" id="CAB4950097.1"/>
    </source>
</evidence>
<dbReference type="PANTHER" id="PTHR30269">
    <property type="entry name" value="TRANSMEMBRANE PROTEIN YFCA"/>
    <property type="match status" value="1"/>
</dbReference>
<reference evidence="9" key="1">
    <citation type="submission" date="2020-05" db="EMBL/GenBank/DDBJ databases">
        <authorList>
            <person name="Chiriac C."/>
            <person name="Salcher M."/>
            <person name="Ghai R."/>
            <person name="Kavagutti S V."/>
        </authorList>
    </citation>
    <scope>NUCLEOTIDE SEQUENCE</scope>
</reference>
<evidence type="ECO:0000313" key="8">
    <source>
        <dbReference type="EMBL" id="CAB4764262.1"/>
    </source>
</evidence>
<evidence type="ECO:0000256" key="1">
    <source>
        <dbReference type="ARBA" id="ARBA00004651"/>
    </source>
</evidence>
<feature type="transmembrane region" description="Helical" evidence="7">
    <location>
        <begin position="232"/>
        <end position="250"/>
    </location>
</feature>
<dbReference type="Pfam" id="PF01925">
    <property type="entry name" value="TauE"/>
    <property type="match status" value="1"/>
</dbReference>
<protein>
    <submittedName>
        <fullName evidence="9">Unannotated protein</fullName>
    </submittedName>
</protein>
<evidence type="ECO:0000256" key="4">
    <source>
        <dbReference type="ARBA" id="ARBA00022692"/>
    </source>
</evidence>
<evidence type="ECO:0000256" key="7">
    <source>
        <dbReference type="SAM" id="Phobius"/>
    </source>
</evidence>
<gene>
    <name evidence="8" type="ORF">UFOPK2886_00329</name>
    <name evidence="9" type="ORF">UFOPK3797_00447</name>
</gene>
<feature type="transmembrane region" description="Helical" evidence="7">
    <location>
        <begin position="73"/>
        <end position="95"/>
    </location>
</feature>